<evidence type="ECO:0000256" key="1">
    <source>
        <dbReference type="ARBA" id="ARBA00006643"/>
    </source>
</evidence>
<dbReference type="FunFam" id="1.25.40.10:FF:000348">
    <property type="entry name" value="Pentatricopeptide repeat-containing protein chloroplastic"/>
    <property type="match status" value="1"/>
</dbReference>
<dbReference type="GO" id="GO:0003729">
    <property type="term" value="F:mRNA binding"/>
    <property type="evidence" value="ECO:0007669"/>
    <property type="project" value="UniProtKB-ARBA"/>
</dbReference>
<comment type="caution">
    <text evidence="4">The sequence shown here is derived from an EMBL/GenBank/DDBJ whole genome shotgun (WGS) entry which is preliminary data.</text>
</comment>
<dbReference type="OrthoDB" id="185373at2759"/>
<evidence type="ECO:0008006" key="6">
    <source>
        <dbReference type="Google" id="ProtNLM"/>
    </source>
</evidence>
<dbReference type="Pfam" id="PF13041">
    <property type="entry name" value="PPR_2"/>
    <property type="match status" value="2"/>
</dbReference>
<dbReference type="InterPro" id="IPR002885">
    <property type="entry name" value="PPR_rpt"/>
</dbReference>
<accession>A0A9J5WRF2</accession>
<dbReference type="PANTHER" id="PTHR47926">
    <property type="entry name" value="PENTATRICOPEPTIDE REPEAT-CONTAINING PROTEIN"/>
    <property type="match status" value="1"/>
</dbReference>
<organism evidence="4 5">
    <name type="scientific">Solanum commersonii</name>
    <name type="common">Commerson's wild potato</name>
    <name type="synonym">Commerson's nightshade</name>
    <dbReference type="NCBI Taxonomy" id="4109"/>
    <lineage>
        <taxon>Eukaryota</taxon>
        <taxon>Viridiplantae</taxon>
        <taxon>Streptophyta</taxon>
        <taxon>Embryophyta</taxon>
        <taxon>Tracheophyta</taxon>
        <taxon>Spermatophyta</taxon>
        <taxon>Magnoliopsida</taxon>
        <taxon>eudicotyledons</taxon>
        <taxon>Gunneridae</taxon>
        <taxon>Pentapetalae</taxon>
        <taxon>asterids</taxon>
        <taxon>lamiids</taxon>
        <taxon>Solanales</taxon>
        <taxon>Solanaceae</taxon>
        <taxon>Solanoideae</taxon>
        <taxon>Solaneae</taxon>
        <taxon>Solanum</taxon>
    </lineage>
</organism>
<comment type="similarity">
    <text evidence="1">Belongs to the PPR family. PCMP-H subfamily.</text>
</comment>
<dbReference type="InterPro" id="IPR011990">
    <property type="entry name" value="TPR-like_helical_dom_sf"/>
</dbReference>
<dbReference type="Pfam" id="PF01535">
    <property type="entry name" value="PPR"/>
    <property type="match status" value="6"/>
</dbReference>
<keyword evidence="5" id="KW-1185">Reference proteome</keyword>
<dbReference type="PROSITE" id="PS51375">
    <property type="entry name" value="PPR"/>
    <property type="match status" value="5"/>
</dbReference>
<dbReference type="Proteomes" id="UP000824120">
    <property type="component" value="Chromosome 11"/>
</dbReference>
<sequence>MHIISQSFSSSSLHHCILKLFSKTISSSSSSKLPHYKTKSQFKWRTNHVFVQTNPLLSLLETKCKYMNQLKQIHSQMILTGIFSNGFASSRLIAFCALSEKGNLDYCKKILYNMENPNTFSWNMAIRGCCESETPIDAFFLYKQMLMTVENEFSCLKPDNHTFPLLFKICSRLGLYYMGQEILVHVLRIGYDGDVFVHNAVIHFLVSCGFLEDAYKVFDDSFVRDLVSWNSMINGYVRSGRSREALMVFEKMKMESVEPDEVTIIGMVGACAQLEDLELGRKLHRYFRDKCLYFSVPLCNALMDMYMKNGSLNEAKALFDRMDERTVVSWTIMISGFAKFGCLDEARRLFNEMPERDIVQWNALIGGYVQAKRNKEALVLFQEMQTMNIKPDEVTMVSCLSACAQLGALDIGIWLHHYIKRHKLCLTVSLGTALVDMYAKCGHIEKTLQVFHEIPIRNSLTWTAAIGALAYHGNGHDALSYFLKMVDSGLRPDDVTFLGVLSACRHGGLVEEGRKFFAQMTTKFNIPPKSKHYSCMVDLLGRAGLLEEAYELVQGVSNEADASVWGALCFACRVHRNIEMGEKAALKLLELDPGDSGTYVLLANMYVEANMQQKARDVRKMMGERGLQKTPGCSSVEVNGNIFEFFVTDKTHPQSDQIYECLIQLTGLIEIVECFPYIRYDLLFDSDVYSAIQENSLLALGEG</sequence>
<proteinExistence type="inferred from homology"/>
<dbReference type="FunFam" id="1.25.40.10:FF:000690">
    <property type="entry name" value="Pentatricopeptide repeat-containing protein"/>
    <property type="match status" value="1"/>
</dbReference>
<feature type="repeat" description="PPR" evidence="3">
    <location>
        <begin position="225"/>
        <end position="259"/>
    </location>
</feature>
<evidence type="ECO:0000313" key="5">
    <source>
        <dbReference type="Proteomes" id="UP000824120"/>
    </source>
</evidence>
<feature type="repeat" description="PPR" evidence="3">
    <location>
        <begin position="357"/>
        <end position="391"/>
    </location>
</feature>
<dbReference type="Pfam" id="PF20430">
    <property type="entry name" value="Eplus_motif"/>
    <property type="match status" value="1"/>
</dbReference>
<feature type="repeat" description="PPR" evidence="3">
    <location>
        <begin position="458"/>
        <end position="492"/>
    </location>
</feature>
<dbReference type="Pfam" id="PF12854">
    <property type="entry name" value="PPR_1"/>
    <property type="match status" value="1"/>
</dbReference>
<dbReference type="NCBIfam" id="TIGR00756">
    <property type="entry name" value="PPR"/>
    <property type="match status" value="5"/>
</dbReference>
<dbReference type="InterPro" id="IPR046848">
    <property type="entry name" value="E_motif"/>
</dbReference>
<dbReference type="FunFam" id="1.25.40.10:FF:000470">
    <property type="entry name" value="Pentatricopeptide repeat-containing protein At5g66520"/>
    <property type="match status" value="1"/>
</dbReference>
<evidence type="ECO:0000313" key="4">
    <source>
        <dbReference type="EMBL" id="KAG5577518.1"/>
    </source>
</evidence>
<evidence type="ECO:0000256" key="3">
    <source>
        <dbReference type="PROSITE-ProRule" id="PRU00708"/>
    </source>
</evidence>
<name>A0A9J5WRF2_SOLCO</name>
<feature type="repeat" description="PPR" evidence="3">
    <location>
        <begin position="295"/>
        <end position="325"/>
    </location>
</feature>
<dbReference type="InterPro" id="IPR046849">
    <property type="entry name" value="E2_motif"/>
</dbReference>
<dbReference type="AlphaFoldDB" id="A0A9J5WRF2"/>
<dbReference type="GO" id="GO:0009451">
    <property type="term" value="P:RNA modification"/>
    <property type="evidence" value="ECO:0007669"/>
    <property type="project" value="InterPro"/>
</dbReference>
<dbReference type="Gene3D" id="1.25.40.10">
    <property type="entry name" value="Tetratricopeptide repeat domain"/>
    <property type="match status" value="4"/>
</dbReference>
<dbReference type="EMBL" id="JACXVP010000011">
    <property type="protein sequence ID" value="KAG5577518.1"/>
    <property type="molecule type" value="Genomic_DNA"/>
</dbReference>
<gene>
    <name evidence="4" type="ORF">H5410_057652</name>
</gene>
<protein>
    <recommendedName>
        <fullName evidence="6">Pentatricopeptide repeat-containing protein</fullName>
    </recommendedName>
</protein>
<feature type="repeat" description="PPR" evidence="3">
    <location>
        <begin position="326"/>
        <end position="356"/>
    </location>
</feature>
<reference evidence="4 5" key="1">
    <citation type="submission" date="2020-09" db="EMBL/GenBank/DDBJ databases">
        <title>De no assembly of potato wild relative species, Solanum commersonii.</title>
        <authorList>
            <person name="Cho K."/>
        </authorList>
    </citation>
    <scope>NUCLEOTIDE SEQUENCE [LARGE SCALE GENOMIC DNA]</scope>
    <source>
        <strain evidence="4">LZ3.2</strain>
        <tissue evidence="4">Leaf</tissue>
    </source>
</reference>
<dbReference type="PANTHER" id="PTHR47926:SF436">
    <property type="entry name" value="PENTATRICOPEPTIDE REPEAT-CONTAINING PROTEIN ELI1, CHLOROPLASTIC-LIKE ISOFORM X2"/>
    <property type="match status" value="1"/>
</dbReference>
<dbReference type="SUPFAM" id="SSF48452">
    <property type="entry name" value="TPR-like"/>
    <property type="match status" value="1"/>
</dbReference>
<dbReference type="Pfam" id="PF20431">
    <property type="entry name" value="E_motif"/>
    <property type="match status" value="1"/>
</dbReference>
<evidence type="ECO:0000256" key="2">
    <source>
        <dbReference type="ARBA" id="ARBA00022737"/>
    </source>
</evidence>
<keyword evidence="2" id="KW-0677">Repeat</keyword>
<dbReference type="InterPro" id="IPR046960">
    <property type="entry name" value="PPR_At4g14850-like_plant"/>
</dbReference>